<dbReference type="EMBL" id="LXTC01000005">
    <property type="protein sequence ID" value="OBA19828.1"/>
    <property type="molecule type" value="Genomic_DNA"/>
</dbReference>
<evidence type="ECO:0000313" key="7">
    <source>
        <dbReference type="EMBL" id="OBA19828.1"/>
    </source>
</evidence>
<evidence type="ECO:0000256" key="1">
    <source>
        <dbReference type="ARBA" id="ARBA00004123"/>
    </source>
</evidence>
<proteinExistence type="predicted"/>
<organism evidence="7 8">
    <name type="scientific">Metschnikowia bicuspidata var. bicuspidata NRRL YB-4993</name>
    <dbReference type="NCBI Taxonomy" id="869754"/>
    <lineage>
        <taxon>Eukaryota</taxon>
        <taxon>Fungi</taxon>
        <taxon>Dikarya</taxon>
        <taxon>Ascomycota</taxon>
        <taxon>Saccharomycotina</taxon>
        <taxon>Pichiomycetes</taxon>
        <taxon>Metschnikowiaceae</taxon>
        <taxon>Metschnikowia</taxon>
    </lineage>
</organism>
<dbReference type="GO" id="GO:0043161">
    <property type="term" value="P:proteasome-mediated ubiquitin-dependent protein catabolic process"/>
    <property type="evidence" value="ECO:0007669"/>
    <property type="project" value="TreeGrafter"/>
</dbReference>
<dbReference type="PANTHER" id="PTHR15651:SF7">
    <property type="entry name" value="ARMADILLO REPEAT-CONTAINING PROTEIN 8"/>
    <property type="match status" value="1"/>
</dbReference>
<dbReference type="AlphaFoldDB" id="A0A1A0H7F2"/>
<reference evidence="7 8" key="1">
    <citation type="submission" date="2016-05" db="EMBL/GenBank/DDBJ databases">
        <title>Comparative genomics of biotechnologically important yeasts.</title>
        <authorList>
            <consortium name="DOE Joint Genome Institute"/>
            <person name="Riley R."/>
            <person name="Haridas S."/>
            <person name="Wolfe K.H."/>
            <person name="Lopes M.R."/>
            <person name="Hittinger C.T."/>
            <person name="Goker M."/>
            <person name="Salamov A."/>
            <person name="Wisecaver J."/>
            <person name="Long T.M."/>
            <person name="Aerts A.L."/>
            <person name="Barry K."/>
            <person name="Choi C."/>
            <person name="Clum A."/>
            <person name="Coughlan A.Y."/>
            <person name="Deshpande S."/>
            <person name="Douglass A.P."/>
            <person name="Hanson S.J."/>
            <person name="Klenk H.-P."/>
            <person name="LaButti K."/>
            <person name="Lapidus A."/>
            <person name="Lindquist E."/>
            <person name="Lipzen A."/>
            <person name="Meier-kolthoff J.P."/>
            <person name="Ohm R.A."/>
            <person name="Otillar R.P."/>
            <person name="Pangilinan J."/>
            <person name="Peng Y."/>
            <person name="Rokas A."/>
            <person name="Rosa C.A."/>
            <person name="Scheuner C."/>
            <person name="Sibirny A.A."/>
            <person name="Slot J.C."/>
            <person name="Stielow J.B."/>
            <person name="Sun H."/>
            <person name="Kurtzman C.P."/>
            <person name="Blackwell M."/>
            <person name="Grigoriev I.V."/>
            <person name="Jeffries T.W."/>
        </authorList>
    </citation>
    <scope>NUCLEOTIDE SEQUENCE [LARGE SCALE GENOMIC DNA]</scope>
    <source>
        <strain evidence="7 8">NRRL YB-4993</strain>
    </source>
</reference>
<comment type="subcellular location">
    <subcellularLocation>
        <location evidence="2">Cytoplasm</location>
    </subcellularLocation>
    <subcellularLocation>
        <location evidence="1">Nucleus</location>
    </subcellularLocation>
</comment>
<accession>A0A1A0H7F2</accession>
<evidence type="ECO:0000256" key="2">
    <source>
        <dbReference type="ARBA" id="ARBA00004496"/>
    </source>
</evidence>
<keyword evidence="8" id="KW-1185">Reference proteome</keyword>
<feature type="compositionally biased region" description="Acidic residues" evidence="6">
    <location>
        <begin position="1031"/>
        <end position="1044"/>
    </location>
</feature>
<comment type="caution">
    <text evidence="7">The sequence shown here is derived from an EMBL/GenBank/DDBJ whole genome shotgun (WGS) entry which is preliminary data.</text>
</comment>
<dbReference type="PANTHER" id="PTHR15651">
    <property type="entry name" value="ARMADILLO REPEAT-CONTAINING PROTEIN 8"/>
    <property type="match status" value="1"/>
</dbReference>
<dbReference type="Proteomes" id="UP000092555">
    <property type="component" value="Unassembled WGS sequence"/>
</dbReference>
<feature type="region of interest" description="Disordered" evidence="6">
    <location>
        <begin position="1020"/>
        <end position="1044"/>
    </location>
</feature>
<evidence type="ECO:0000313" key="8">
    <source>
        <dbReference type="Proteomes" id="UP000092555"/>
    </source>
</evidence>
<keyword evidence="5" id="KW-0539">Nucleus</keyword>
<dbReference type="RefSeq" id="XP_018710353.1">
    <property type="nucleotide sequence ID" value="XM_018857884.1"/>
</dbReference>
<evidence type="ECO:0000256" key="4">
    <source>
        <dbReference type="ARBA" id="ARBA00022737"/>
    </source>
</evidence>
<feature type="region of interest" description="Disordered" evidence="6">
    <location>
        <begin position="859"/>
        <end position="882"/>
    </location>
</feature>
<keyword evidence="3" id="KW-0963">Cytoplasm</keyword>
<feature type="compositionally biased region" description="Basic and acidic residues" evidence="6">
    <location>
        <begin position="1020"/>
        <end position="1030"/>
    </location>
</feature>
<dbReference type="GeneID" id="30030860"/>
<keyword evidence="4" id="KW-0677">Repeat</keyword>
<name>A0A1A0H7F2_9ASCO</name>
<evidence type="ECO:0000256" key="3">
    <source>
        <dbReference type="ARBA" id="ARBA00022490"/>
    </source>
</evidence>
<dbReference type="InterPro" id="IPR038739">
    <property type="entry name" value="ARMC8/Vid28"/>
</dbReference>
<sequence>MLPQKCLHTLWEFLSSLFAQFTKTKDAPRAYAPLVLKSFNLLPLLLELDSHESTNRKFDLALQFLTQNIRHLELQLDEVFSTNFLDGPRANLAATSISTVGVPNIHMIQNDMTFHIASAMTIATAQILNFTKDVDIVQPCSPEYTFLASERFHQYLLNLLHASNHPVLNFAALNLFEFRLLNLLPDGVSEKKQACLVFEKMFPRIVELLNHDVQTMKQIPGYLRLPITILSDLCIKYPKFCVQLKNTGVDKQIMADLATLIEFSPVLSFIQMAKRAYKDSKGIMDFSALIKHVRGLKTELWLAQKSEISLIANHLLLLSVLTSSSEDFRRRITSFSTGKESKSEPNFLCLAIFEVIENYQFMCTQLILGYKAFWKLQEAPSSEPSNKLLEWLGENVSVLLTLLEHPLNTNAFYLMRSLSRSVSTLRTFFVDCNSIKSSFVTFDANVPRSLISKRKVNQGNVISDISARYDRDSTPNKKGNLISCLLKIISRMSVVDHVVDFFASTKTGLFGKQRIARKALCEKKIVTLAILANFILDFSSFRHEIVNHDRILRNLALLFKSSIRSRNQGEKIENSGNEVHEIAFEQLKIQMGILQVIKNYLYNETEENRRMIWDFFPLSLIFELSLYGVFVDTEADSQLHEIRLQQKIIAFEILRNLTAASPYFSEAIEKLYVEFATRNANFQPLPRTWNKYILESLLSFDLFLPFKNLRSDIDKLFLKDDEFVLRIVHKTDYFKLLVAINYLEDHRYTNISFLRVSDFPQRPLLRVWKRLLEVKLLKSLETKLCGLDANEIIKLANHLNEVKISITWILINLTWKNDISSYHAFEGSNFRLMDVIHTPQNSAFSISQFNQSGISVGDFEEQEEDDPADSYDTAGGSQRSSLDNEISLKKRAEILYKAGFCEVLETLIDDLSRPKPTFKQSKYLSIERFDSLNSNDLFEKCRTAQSQIVGFIPALDDSATSHPRMHLPQNQSGLYPLRRLSNIASSRESVHRDVRQRGDEFEYWSDDGNEDTLSRLRDESVRAAARSEREPVDEDDQFDEYWLH</sequence>
<dbReference type="GO" id="GO:0005634">
    <property type="term" value="C:nucleus"/>
    <property type="evidence" value="ECO:0007669"/>
    <property type="project" value="UniProtKB-SubCell"/>
</dbReference>
<feature type="compositionally biased region" description="Acidic residues" evidence="6">
    <location>
        <begin position="859"/>
        <end position="869"/>
    </location>
</feature>
<dbReference type="OrthoDB" id="5559898at2759"/>
<protein>
    <submittedName>
        <fullName evidence="7">Uncharacterized protein</fullName>
    </submittedName>
</protein>
<evidence type="ECO:0000256" key="5">
    <source>
        <dbReference type="ARBA" id="ARBA00023242"/>
    </source>
</evidence>
<dbReference type="GO" id="GO:0034657">
    <property type="term" value="C:GID complex"/>
    <property type="evidence" value="ECO:0007669"/>
    <property type="project" value="TreeGrafter"/>
</dbReference>
<gene>
    <name evidence="7" type="ORF">METBIDRAFT_45154</name>
</gene>
<dbReference type="GO" id="GO:0005737">
    <property type="term" value="C:cytoplasm"/>
    <property type="evidence" value="ECO:0007669"/>
    <property type="project" value="UniProtKB-SubCell"/>
</dbReference>
<evidence type="ECO:0000256" key="6">
    <source>
        <dbReference type="SAM" id="MobiDB-lite"/>
    </source>
</evidence>